<evidence type="ECO:0000313" key="10">
    <source>
        <dbReference type="EMBL" id="TNH37762.1"/>
    </source>
</evidence>
<dbReference type="PANTHER" id="PTHR43442">
    <property type="entry name" value="GLUCONOKINASE-RELATED"/>
    <property type="match status" value="1"/>
</dbReference>
<dbReference type="EMBL" id="VDDC01000051">
    <property type="protein sequence ID" value="TNH37762.1"/>
    <property type="molecule type" value="Genomic_DNA"/>
</dbReference>
<dbReference type="SUPFAM" id="SSF52540">
    <property type="entry name" value="P-loop containing nucleoside triphosphate hydrolases"/>
    <property type="match status" value="1"/>
</dbReference>
<dbReference type="AlphaFoldDB" id="A0A5C4R1D2"/>
<evidence type="ECO:0000256" key="9">
    <source>
        <dbReference type="RuleBase" id="RU363066"/>
    </source>
</evidence>
<dbReference type="GO" id="GO:0005524">
    <property type="term" value="F:ATP binding"/>
    <property type="evidence" value="ECO:0007669"/>
    <property type="project" value="UniProtKB-KW"/>
</dbReference>
<keyword evidence="11" id="KW-1185">Reference proteome</keyword>
<dbReference type="Proteomes" id="UP000304880">
    <property type="component" value="Unassembled WGS sequence"/>
</dbReference>
<dbReference type="CDD" id="cd02021">
    <property type="entry name" value="GntK"/>
    <property type="match status" value="1"/>
</dbReference>
<keyword evidence="6 9" id="KW-0418">Kinase</keyword>
<evidence type="ECO:0000256" key="6">
    <source>
        <dbReference type="ARBA" id="ARBA00022777"/>
    </source>
</evidence>
<dbReference type="PANTHER" id="PTHR43442:SF3">
    <property type="entry name" value="GLUCONOKINASE-RELATED"/>
    <property type="match status" value="1"/>
</dbReference>
<dbReference type="GO" id="GO:0005975">
    <property type="term" value="P:carbohydrate metabolic process"/>
    <property type="evidence" value="ECO:0007669"/>
    <property type="project" value="InterPro"/>
</dbReference>
<evidence type="ECO:0000256" key="4">
    <source>
        <dbReference type="ARBA" id="ARBA00022679"/>
    </source>
</evidence>
<name>A0A5C4R1D2_9RHOB</name>
<accession>A0A5C4R1D2</accession>
<dbReference type="InterPro" id="IPR027417">
    <property type="entry name" value="P-loop_NTPase"/>
</dbReference>
<dbReference type="InterPro" id="IPR006001">
    <property type="entry name" value="Therm_gnt_kin"/>
</dbReference>
<reference evidence="10 11" key="1">
    <citation type="submission" date="2019-06" db="EMBL/GenBank/DDBJ databases">
        <authorList>
            <person name="Li J."/>
        </authorList>
    </citation>
    <scope>NUCLEOTIDE SEQUENCE [LARGE SCALE GENOMIC DNA]</scope>
    <source>
        <strain evidence="10 11">CGMCC 1.8012</strain>
    </source>
</reference>
<comment type="similarity">
    <text evidence="2 9">Belongs to the gluconokinase GntK/GntV family.</text>
</comment>
<comment type="pathway">
    <text evidence="1">Carbohydrate acid metabolism.</text>
</comment>
<dbReference type="Gene3D" id="3.40.50.300">
    <property type="entry name" value="P-loop containing nucleotide triphosphate hydrolases"/>
    <property type="match status" value="1"/>
</dbReference>
<keyword evidence="4 9" id="KW-0808">Transferase</keyword>
<evidence type="ECO:0000256" key="7">
    <source>
        <dbReference type="ARBA" id="ARBA00022840"/>
    </source>
</evidence>
<dbReference type="GO" id="GO:0046316">
    <property type="term" value="F:gluconokinase activity"/>
    <property type="evidence" value="ECO:0007669"/>
    <property type="project" value="UniProtKB-EC"/>
</dbReference>
<dbReference type="NCBIfam" id="TIGR01313">
    <property type="entry name" value="therm_gnt_kin"/>
    <property type="match status" value="1"/>
</dbReference>
<evidence type="ECO:0000313" key="11">
    <source>
        <dbReference type="Proteomes" id="UP000304880"/>
    </source>
</evidence>
<gene>
    <name evidence="10" type="ORF">FHD67_18565</name>
</gene>
<evidence type="ECO:0000256" key="5">
    <source>
        <dbReference type="ARBA" id="ARBA00022741"/>
    </source>
</evidence>
<proteinExistence type="inferred from homology"/>
<protein>
    <recommendedName>
        <fullName evidence="3 9">Gluconokinase</fullName>
        <ecNumber evidence="3 9">2.7.1.12</ecNumber>
    </recommendedName>
</protein>
<sequence length="186" mass="19703">MIALSSGGDIMDARPILVMGICGTGKSTVARGIADRIGGSFIEADLYHDESSVARMRAGLPLTDDMRWGWLDRLAAATRATPHRAVLACSGLSQAHRDRLRAGAGAMDIVFLHGDRDLIAARMAARRDHYMPASLIDSQLAALQPPDPAAEGALWIDVALPPDQIIDRAVAALSDPRLVSTGGETP</sequence>
<comment type="caution">
    <text evidence="10">The sequence shown here is derived from an EMBL/GenBank/DDBJ whole genome shotgun (WGS) entry which is preliminary data.</text>
</comment>
<evidence type="ECO:0000256" key="2">
    <source>
        <dbReference type="ARBA" id="ARBA00008420"/>
    </source>
</evidence>
<comment type="catalytic activity">
    <reaction evidence="8 9">
        <text>D-gluconate + ATP = 6-phospho-D-gluconate + ADP + H(+)</text>
        <dbReference type="Rhea" id="RHEA:19433"/>
        <dbReference type="ChEBI" id="CHEBI:15378"/>
        <dbReference type="ChEBI" id="CHEBI:18391"/>
        <dbReference type="ChEBI" id="CHEBI:30616"/>
        <dbReference type="ChEBI" id="CHEBI:58759"/>
        <dbReference type="ChEBI" id="CHEBI:456216"/>
        <dbReference type="EC" id="2.7.1.12"/>
    </reaction>
</comment>
<keyword evidence="5 9" id="KW-0547">Nucleotide-binding</keyword>
<evidence type="ECO:0000256" key="1">
    <source>
        <dbReference type="ARBA" id="ARBA00004761"/>
    </source>
</evidence>
<dbReference type="GO" id="GO:0005737">
    <property type="term" value="C:cytoplasm"/>
    <property type="evidence" value="ECO:0007669"/>
    <property type="project" value="TreeGrafter"/>
</dbReference>
<organism evidence="10 11">
    <name type="scientific">Paracoccus haeundaensis</name>
    <dbReference type="NCBI Taxonomy" id="225362"/>
    <lineage>
        <taxon>Bacteria</taxon>
        <taxon>Pseudomonadati</taxon>
        <taxon>Pseudomonadota</taxon>
        <taxon>Alphaproteobacteria</taxon>
        <taxon>Rhodobacterales</taxon>
        <taxon>Paracoccaceae</taxon>
        <taxon>Paracoccus</taxon>
    </lineage>
</organism>
<evidence type="ECO:0000256" key="8">
    <source>
        <dbReference type="ARBA" id="ARBA00048090"/>
    </source>
</evidence>
<dbReference type="Pfam" id="PF13671">
    <property type="entry name" value="AAA_33"/>
    <property type="match status" value="1"/>
</dbReference>
<keyword evidence="7 9" id="KW-0067">ATP-binding</keyword>
<dbReference type="EC" id="2.7.1.12" evidence="3 9"/>
<evidence type="ECO:0000256" key="3">
    <source>
        <dbReference type="ARBA" id="ARBA00012054"/>
    </source>
</evidence>